<evidence type="ECO:0000256" key="2">
    <source>
        <dbReference type="SAM" id="SignalP"/>
    </source>
</evidence>
<dbReference type="Pfam" id="PF13908">
    <property type="entry name" value="Shisa_N"/>
    <property type="match status" value="1"/>
</dbReference>
<evidence type="ECO:0000256" key="1">
    <source>
        <dbReference type="SAM" id="Phobius"/>
    </source>
</evidence>
<dbReference type="InterPro" id="IPR053891">
    <property type="entry name" value="Shisa_N"/>
</dbReference>
<keyword evidence="1" id="KW-1133">Transmembrane helix</keyword>
<protein>
    <recommendedName>
        <fullName evidence="3">Shisa N-terminal domain-containing protein</fullName>
    </recommendedName>
</protein>
<organism evidence="4 5">
    <name type="scientific">Sinocyclocheilus rhinocerous</name>
    <dbReference type="NCBI Taxonomy" id="307959"/>
    <lineage>
        <taxon>Eukaryota</taxon>
        <taxon>Metazoa</taxon>
        <taxon>Chordata</taxon>
        <taxon>Craniata</taxon>
        <taxon>Vertebrata</taxon>
        <taxon>Euteleostomi</taxon>
        <taxon>Actinopterygii</taxon>
        <taxon>Neopterygii</taxon>
        <taxon>Teleostei</taxon>
        <taxon>Ostariophysi</taxon>
        <taxon>Cypriniformes</taxon>
        <taxon>Cyprinidae</taxon>
        <taxon>Cyprininae</taxon>
        <taxon>Sinocyclocheilus</taxon>
    </lineage>
</organism>
<reference evidence="4" key="1">
    <citation type="submission" date="2025-08" db="UniProtKB">
        <authorList>
            <consortium name="Ensembl"/>
        </authorList>
    </citation>
    <scope>IDENTIFICATION</scope>
</reference>
<reference evidence="4" key="2">
    <citation type="submission" date="2025-09" db="UniProtKB">
        <authorList>
            <consortium name="Ensembl"/>
        </authorList>
    </citation>
    <scope>IDENTIFICATION</scope>
</reference>
<sequence length="250" mass="27524">AMASNFTVFLLSTGLFTTVVGKCFERCSMYKTDSVVCDFWRSEFCCGTCDESYCCSDQQKKFTIKAQSDCLFKDLRISPKYSPQRDAVSIAVSASILGLVVVIILFLICWVCPRCYLYKRFRNPRHNVVPPLILHKPSAVIQGGQYLPYQALPNNPPCGDQPMSTGPPPSYQEAVGPGYPVPIHDGGQAAYDGGQIMYPLQPPVQPVQAAYDGGQIMYPLQPPVQPVLPTDYTSPQAPYNPAYVESAKTS</sequence>
<dbReference type="AlphaFoldDB" id="A0A673HMX9"/>
<feature type="chain" id="PRO_5025488779" description="Shisa N-terminal domain-containing protein" evidence="2">
    <location>
        <begin position="22"/>
        <end position="250"/>
    </location>
</feature>
<dbReference type="Proteomes" id="UP000472270">
    <property type="component" value="Unassembled WGS sequence"/>
</dbReference>
<keyword evidence="2" id="KW-0732">Signal</keyword>
<proteinExistence type="predicted"/>
<keyword evidence="5" id="KW-1185">Reference proteome</keyword>
<evidence type="ECO:0000313" key="4">
    <source>
        <dbReference type="Ensembl" id="ENSSRHP00000026864.1"/>
    </source>
</evidence>
<dbReference type="Ensembl" id="ENSSRHT00000027659.1">
    <property type="protein sequence ID" value="ENSSRHP00000026864.1"/>
    <property type="gene ID" value="ENSSRHG00000014003.1"/>
</dbReference>
<feature type="domain" description="Shisa N-terminal" evidence="3">
    <location>
        <begin position="33"/>
        <end position="70"/>
    </location>
</feature>
<feature type="signal peptide" evidence="2">
    <location>
        <begin position="1"/>
        <end position="21"/>
    </location>
</feature>
<evidence type="ECO:0000259" key="3">
    <source>
        <dbReference type="Pfam" id="PF13908"/>
    </source>
</evidence>
<feature type="transmembrane region" description="Helical" evidence="1">
    <location>
        <begin position="88"/>
        <end position="112"/>
    </location>
</feature>
<keyword evidence="1" id="KW-0472">Membrane</keyword>
<name>A0A673HMX9_9TELE</name>
<keyword evidence="1" id="KW-0812">Transmembrane</keyword>
<accession>A0A673HMX9</accession>
<evidence type="ECO:0000313" key="5">
    <source>
        <dbReference type="Proteomes" id="UP000472270"/>
    </source>
</evidence>